<dbReference type="EMBL" id="JAUDUY010000001">
    <property type="protein sequence ID" value="MDM9630285.1"/>
    <property type="molecule type" value="Genomic_DNA"/>
</dbReference>
<organism evidence="1 2">
    <name type="scientific">Robiginitalea aurantiaca</name>
    <dbReference type="NCBI Taxonomy" id="3056915"/>
    <lineage>
        <taxon>Bacteria</taxon>
        <taxon>Pseudomonadati</taxon>
        <taxon>Bacteroidota</taxon>
        <taxon>Flavobacteriia</taxon>
        <taxon>Flavobacteriales</taxon>
        <taxon>Flavobacteriaceae</taxon>
        <taxon>Robiginitalea</taxon>
    </lineage>
</organism>
<sequence>MEFNLAEKLGILKAIDQVILADDNVYEGEAIFVSQLSNVVGFSAELFREARKVEVEEAMGILEAMPMAKKEALAIMLNEAANSDGRVGEDELKIIYRIFRRIGIDFDEI</sequence>
<dbReference type="Gene3D" id="1.10.3680.10">
    <property type="entry name" value="TerB-like"/>
    <property type="match status" value="1"/>
</dbReference>
<dbReference type="RefSeq" id="WP_289723644.1">
    <property type="nucleotide sequence ID" value="NZ_JAUDUY010000001.1"/>
</dbReference>
<evidence type="ECO:0000313" key="2">
    <source>
        <dbReference type="Proteomes" id="UP001174839"/>
    </source>
</evidence>
<proteinExistence type="predicted"/>
<name>A0ABT7WBI8_9FLAO</name>
<accession>A0ABT7WBI8</accession>
<gene>
    <name evidence="1" type="ORF">QU605_02305</name>
</gene>
<comment type="caution">
    <text evidence="1">The sequence shown here is derived from an EMBL/GenBank/DDBJ whole genome shotgun (WGS) entry which is preliminary data.</text>
</comment>
<dbReference type="SUPFAM" id="SSF158682">
    <property type="entry name" value="TerB-like"/>
    <property type="match status" value="1"/>
</dbReference>
<keyword evidence="2" id="KW-1185">Reference proteome</keyword>
<protein>
    <submittedName>
        <fullName evidence="1">TerB family tellurite resistance protein</fullName>
    </submittedName>
</protein>
<dbReference type="Proteomes" id="UP001174839">
    <property type="component" value="Unassembled WGS sequence"/>
</dbReference>
<evidence type="ECO:0000313" key="1">
    <source>
        <dbReference type="EMBL" id="MDM9630285.1"/>
    </source>
</evidence>
<reference evidence="1" key="1">
    <citation type="submission" date="2023-06" db="EMBL/GenBank/DDBJ databases">
        <title>Robiginitalea aurantiacus sp. nov. and Algoriphagus sediminis sp. nov., isolated from coastal sediment.</title>
        <authorList>
            <person name="Zhou Z.Y."/>
            <person name="An J."/>
            <person name="Jia Y.W."/>
            <person name="Du Z.J."/>
        </authorList>
    </citation>
    <scope>NUCLEOTIDE SEQUENCE</scope>
    <source>
        <strain evidence="1">M39</strain>
    </source>
</reference>
<dbReference type="InterPro" id="IPR029024">
    <property type="entry name" value="TerB-like"/>
</dbReference>